<reference evidence="1" key="1">
    <citation type="journal article" date="2018" name="Nat. Plants">
        <title>Whole-genome landscape of Medicago truncatula symbiotic genes.</title>
        <authorList>
            <person name="Pecrix Y."/>
            <person name="Gamas P."/>
            <person name="Carrere S."/>
        </authorList>
    </citation>
    <scope>NUCLEOTIDE SEQUENCE</scope>
    <source>
        <tissue evidence="1">Leaves</tissue>
    </source>
</reference>
<evidence type="ECO:0000313" key="1">
    <source>
        <dbReference type="EMBL" id="RHN55270.1"/>
    </source>
</evidence>
<sequence length="66" mass="7690">MWREGVGKNKDNVSMSKLVRAEAPLRRHGRGNSFCRLCNQRFKCMHDLKVFHLLVKTLPLGMVLEH</sequence>
<dbReference type="AlphaFoldDB" id="A0A396HPK3"/>
<protein>
    <submittedName>
        <fullName evidence="1">Uncharacterized protein</fullName>
    </submittedName>
</protein>
<gene>
    <name evidence="1" type="ORF">MtrunA17_Chr5g0415881</name>
</gene>
<name>A0A396HPK3_MEDTR</name>
<dbReference type="Gramene" id="rna30422">
    <property type="protein sequence ID" value="RHN55270.1"/>
    <property type="gene ID" value="gene30422"/>
</dbReference>
<proteinExistence type="predicted"/>
<dbReference type="EMBL" id="PSQE01000005">
    <property type="protein sequence ID" value="RHN55270.1"/>
    <property type="molecule type" value="Genomic_DNA"/>
</dbReference>
<comment type="caution">
    <text evidence="1">The sequence shown here is derived from an EMBL/GenBank/DDBJ whole genome shotgun (WGS) entry which is preliminary data.</text>
</comment>
<organism evidence="1">
    <name type="scientific">Medicago truncatula</name>
    <name type="common">Barrel medic</name>
    <name type="synonym">Medicago tribuloides</name>
    <dbReference type="NCBI Taxonomy" id="3880"/>
    <lineage>
        <taxon>Eukaryota</taxon>
        <taxon>Viridiplantae</taxon>
        <taxon>Streptophyta</taxon>
        <taxon>Embryophyta</taxon>
        <taxon>Tracheophyta</taxon>
        <taxon>Spermatophyta</taxon>
        <taxon>Magnoliopsida</taxon>
        <taxon>eudicotyledons</taxon>
        <taxon>Gunneridae</taxon>
        <taxon>Pentapetalae</taxon>
        <taxon>rosids</taxon>
        <taxon>fabids</taxon>
        <taxon>Fabales</taxon>
        <taxon>Fabaceae</taxon>
        <taxon>Papilionoideae</taxon>
        <taxon>50 kb inversion clade</taxon>
        <taxon>NPAAA clade</taxon>
        <taxon>Hologalegina</taxon>
        <taxon>IRL clade</taxon>
        <taxon>Trifolieae</taxon>
        <taxon>Medicago</taxon>
    </lineage>
</organism>
<accession>A0A396HPK3</accession>
<dbReference type="Proteomes" id="UP000265566">
    <property type="component" value="Chromosome 5"/>
</dbReference>